<evidence type="ECO:0000256" key="2">
    <source>
        <dbReference type="ARBA" id="ARBA00023125"/>
    </source>
</evidence>
<dbReference type="HOGENOM" id="CLU_056642_0_0_1"/>
<dbReference type="EnsemblPlants" id="LPERR07G06330.1">
    <property type="protein sequence ID" value="LPERR07G06330.1"/>
    <property type="gene ID" value="LPERR07G06330"/>
</dbReference>
<evidence type="ECO:0000313" key="5">
    <source>
        <dbReference type="EnsemblPlants" id="LPERR07G06330.1"/>
    </source>
</evidence>
<keyword evidence="2" id="KW-0238">DNA-binding</keyword>
<dbReference type="Gene3D" id="1.10.10.60">
    <property type="entry name" value="Homeodomain-like"/>
    <property type="match status" value="2"/>
</dbReference>
<evidence type="ECO:0000256" key="1">
    <source>
        <dbReference type="ARBA" id="ARBA00022737"/>
    </source>
</evidence>
<evidence type="ECO:0000313" key="6">
    <source>
        <dbReference type="Proteomes" id="UP000032180"/>
    </source>
</evidence>
<sequence length="393" mass="43224">MEGDLTAATGNSFVNHEFLMTANNVSQRHFTSSTNAGDRTGMAPSSFVMSEWGQAAASYGTVASNLVGAAMVCQQTQARGSNDKPPLINGPWTREEDEVLRNMVIQHGNRKWAEIAKSLPGRIGKQCRERWINHLHPDIKKDVWTGEEDKILIEAHKIFGKSWSAISRYLLGRSENNIKNHWNATARRLKSKRRLRQTSLLEDYIRSKPSETIKTTPPLSGPAPFDNLEYNTGLISAGSTPAIQAPSFSTPPELVAYTGVLNSATIPSQLETLDLFRTPVLPKLSLNTDHEHRGDRYDLPFSEGNIHFSGSYHSGGCQGSQPSYQSLYPPSSLAGSHVDGGRVAFDLQSSNQANAGCHYYGEEGPNSFGKGVMNNNDIVGQFMNDSDQAKWIN</sequence>
<keyword evidence="1" id="KW-0677">Repeat</keyword>
<feature type="domain" description="Myb-like" evidence="3">
    <location>
        <begin position="136"/>
        <end position="186"/>
    </location>
</feature>
<feature type="domain" description="Myb-like" evidence="3">
    <location>
        <begin position="84"/>
        <end position="135"/>
    </location>
</feature>
<reference evidence="5 6" key="1">
    <citation type="submission" date="2012-08" db="EMBL/GenBank/DDBJ databases">
        <title>Oryza genome evolution.</title>
        <authorList>
            <person name="Wing R.A."/>
        </authorList>
    </citation>
    <scope>NUCLEOTIDE SEQUENCE</scope>
</reference>
<feature type="domain" description="HTH myb-type" evidence="4">
    <location>
        <begin position="84"/>
        <end position="139"/>
    </location>
</feature>
<feature type="domain" description="HTH myb-type" evidence="4">
    <location>
        <begin position="140"/>
        <end position="190"/>
    </location>
</feature>
<dbReference type="Gramene" id="LPERR07G06330.1">
    <property type="protein sequence ID" value="LPERR07G06330.1"/>
    <property type="gene ID" value="LPERR07G06330"/>
</dbReference>
<dbReference type="PROSITE" id="PS50090">
    <property type="entry name" value="MYB_LIKE"/>
    <property type="match status" value="2"/>
</dbReference>
<dbReference type="GO" id="GO:0000981">
    <property type="term" value="F:DNA-binding transcription factor activity, RNA polymerase II-specific"/>
    <property type="evidence" value="ECO:0007669"/>
    <property type="project" value="TreeGrafter"/>
</dbReference>
<protein>
    <submittedName>
        <fullName evidence="5">Uncharacterized protein</fullName>
    </submittedName>
</protein>
<dbReference type="Proteomes" id="UP000032180">
    <property type="component" value="Chromosome 7"/>
</dbReference>
<accession>A0A0D9WWV0</accession>
<dbReference type="PROSITE" id="PS51294">
    <property type="entry name" value="HTH_MYB"/>
    <property type="match status" value="2"/>
</dbReference>
<dbReference type="PANTHER" id="PTHR45614">
    <property type="entry name" value="MYB PROTEIN-RELATED"/>
    <property type="match status" value="1"/>
</dbReference>
<proteinExistence type="predicted"/>
<dbReference type="FunFam" id="1.10.10.60:FF:000010">
    <property type="entry name" value="Transcriptional activator Myb isoform A"/>
    <property type="match status" value="1"/>
</dbReference>
<reference evidence="5" key="3">
    <citation type="submission" date="2015-04" db="UniProtKB">
        <authorList>
            <consortium name="EnsemblPlants"/>
        </authorList>
    </citation>
    <scope>IDENTIFICATION</scope>
</reference>
<dbReference type="GO" id="GO:0000978">
    <property type="term" value="F:RNA polymerase II cis-regulatory region sequence-specific DNA binding"/>
    <property type="evidence" value="ECO:0007669"/>
    <property type="project" value="TreeGrafter"/>
</dbReference>
<organism evidence="5 6">
    <name type="scientific">Leersia perrieri</name>
    <dbReference type="NCBI Taxonomy" id="77586"/>
    <lineage>
        <taxon>Eukaryota</taxon>
        <taxon>Viridiplantae</taxon>
        <taxon>Streptophyta</taxon>
        <taxon>Embryophyta</taxon>
        <taxon>Tracheophyta</taxon>
        <taxon>Spermatophyta</taxon>
        <taxon>Magnoliopsida</taxon>
        <taxon>Liliopsida</taxon>
        <taxon>Poales</taxon>
        <taxon>Poaceae</taxon>
        <taxon>BOP clade</taxon>
        <taxon>Oryzoideae</taxon>
        <taxon>Oryzeae</taxon>
        <taxon>Oryzinae</taxon>
        <taxon>Leersia</taxon>
    </lineage>
</organism>
<dbReference type="InterPro" id="IPR001005">
    <property type="entry name" value="SANT/Myb"/>
</dbReference>
<dbReference type="PANTHER" id="PTHR45614:SF273">
    <property type="entry name" value="MYB DOMAIN PROTEIN 100-RELATED"/>
    <property type="match status" value="1"/>
</dbReference>
<dbReference type="InterPro" id="IPR050560">
    <property type="entry name" value="MYB_TF"/>
</dbReference>
<dbReference type="InterPro" id="IPR009057">
    <property type="entry name" value="Homeodomain-like_sf"/>
</dbReference>
<dbReference type="SUPFAM" id="SSF46689">
    <property type="entry name" value="Homeodomain-like"/>
    <property type="match status" value="1"/>
</dbReference>
<keyword evidence="6" id="KW-1185">Reference proteome</keyword>
<dbReference type="eggNOG" id="KOG0048">
    <property type="taxonomic scope" value="Eukaryota"/>
</dbReference>
<dbReference type="InterPro" id="IPR017930">
    <property type="entry name" value="Myb_dom"/>
</dbReference>
<dbReference type="STRING" id="77586.A0A0D9WWV0"/>
<reference evidence="6" key="2">
    <citation type="submission" date="2013-12" db="EMBL/GenBank/DDBJ databases">
        <authorList>
            <person name="Yu Y."/>
            <person name="Lee S."/>
            <person name="de Baynast K."/>
            <person name="Wissotski M."/>
            <person name="Liu L."/>
            <person name="Talag J."/>
            <person name="Goicoechea J."/>
            <person name="Angelova A."/>
            <person name="Jetty R."/>
            <person name="Kudrna D."/>
            <person name="Golser W."/>
            <person name="Rivera L."/>
            <person name="Zhang J."/>
            <person name="Wing R."/>
        </authorList>
    </citation>
    <scope>NUCLEOTIDE SEQUENCE</scope>
</reference>
<dbReference type="CDD" id="cd00167">
    <property type="entry name" value="SANT"/>
    <property type="match status" value="2"/>
</dbReference>
<name>A0A0D9WWV0_9ORYZ</name>
<evidence type="ECO:0000259" key="3">
    <source>
        <dbReference type="PROSITE" id="PS50090"/>
    </source>
</evidence>
<dbReference type="GO" id="GO:0005634">
    <property type="term" value="C:nucleus"/>
    <property type="evidence" value="ECO:0007669"/>
    <property type="project" value="TreeGrafter"/>
</dbReference>
<dbReference type="AlphaFoldDB" id="A0A0D9WWV0"/>
<dbReference type="SMART" id="SM00717">
    <property type="entry name" value="SANT"/>
    <property type="match status" value="2"/>
</dbReference>
<evidence type="ECO:0000259" key="4">
    <source>
        <dbReference type="PROSITE" id="PS51294"/>
    </source>
</evidence>
<dbReference type="Pfam" id="PF00249">
    <property type="entry name" value="Myb_DNA-binding"/>
    <property type="match status" value="2"/>
</dbReference>